<dbReference type="InterPro" id="IPR024071">
    <property type="entry name" value="S-Me-THD_C_sf"/>
</dbReference>
<dbReference type="InterPro" id="IPR027479">
    <property type="entry name" value="S-Me-THD_N_sf"/>
</dbReference>
<evidence type="ECO:0000259" key="2">
    <source>
        <dbReference type="Pfam" id="PF20906"/>
    </source>
</evidence>
<proteinExistence type="predicted"/>
<evidence type="ECO:0000313" key="4">
    <source>
        <dbReference type="Proteomes" id="UP000005143"/>
    </source>
</evidence>
<dbReference type="Pfam" id="PF06032">
    <property type="entry name" value="S-Me-THD_N"/>
    <property type="match status" value="1"/>
</dbReference>
<keyword evidence="4" id="KW-1185">Reference proteome</keyword>
<evidence type="ECO:0000259" key="1">
    <source>
        <dbReference type="Pfam" id="PF06032"/>
    </source>
</evidence>
<dbReference type="Gene3D" id="3.40.1610.10">
    <property type="entry name" value="CV3147-like domain"/>
    <property type="match status" value="1"/>
</dbReference>
<dbReference type="EMBL" id="AGUD01000028">
    <property type="protein sequence ID" value="EHN12388.1"/>
    <property type="molecule type" value="Genomic_DNA"/>
</dbReference>
<name>H0E1P5_9ACTN</name>
<feature type="domain" description="S-Me-THD-like C-terminal" evidence="2">
    <location>
        <begin position="175"/>
        <end position="360"/>
    </location>
</feature>
<evidence type="ECO:0008006" key="5">
    <source>
        <dbReference type="Google" id="ProtNLM"/>
    </source>
</evidence>
<dbReference type="InterPro" id="IPR010318">
    <property type="entry name" value="S-Me-THD_N"/>
</dbReference>
<dbReference type="Gene3D" id="2.40.390.10">
    <property type="entry name" value="CV3147-like"/>
    <property type="match status" value="1"/>
</dbReference>
<dbReference type="SUPFAM" id="SSF160991">
    <property type="entry name" value="CV3147-like"/>
    <property type="match status" value="1"/>
</dbReference>
<dbReference type="Pfam" id="PF20906">
    <property type="entry name" value="S-Me-THD_C"/>
    <property type="match status" value="1"/>
</dbReference>
<comment type="caution">
    <text evidence="3">The sequence shown here is derived from an EMBL/GenBank/DDBJ whole genome shotgun (WGS) entry which is preliminary data.</text>
</comment>
<accession>H0E1P5</accession>
<reference evidence="3 4" key="1">
    <citation type="journal article" date="2013" name="Biodegradation">
        <title>Quantitative proteomic analysis of ibuprofen-degrading Patulibacter sp. strain I11.</title>
        <authorList>
            <person name="Almeida B."/>
            <person name="Kjeldal H."/>
            <person name="Lolas I."/>
            <person name="Knudsen A.D."/>
            <person name="Carvalho G."/>
            <person name="Nielsen K.L."/>
            <person name="Barreto Crespo M.T."/>
            <person name="Stensballe A."/>
            <person name="Nielsen J.L."/>
        </authorList>
    </citation>
    <scope>NUCLEOTIDE SEQUENCE [LARGE SCALE GENOMIC DNA]</scope>
    <source>
        <strain evidence="3 4">I11</strain>
    </source>
</reference>
<sequence>MDVEDFVAGTNLLSGAGGAPNEALEHLGETLAEGYEIGWHDLDVLDDDDLVVAAWYSGSVDPDVWRERDRREAEFGLERRVRRPLVAAIEQLEDRLGRRAAAVMPIEIGASNTAAALDAGTRLGRIVPDVDCAGRAIPAFDCTLAAVAGLVRPPLALVDYYGDVVEVVEAANVGRLEAIAKMVAAATLGRVGSAGLAMSASEAKRHLPRGTLSASLAAGRALRAARAEGGDVVAGLVARLDGAMALFGGELVRTEWDNATGYMVGHHHIRGTGDWAGKAMRIFFQNENHLAWIDGRPVAMSPDLIEMVDARSAEPLVNTFLDVGQELAVLGIPRRPELASPGGIAAIGPARWGFDLPYAPFQDLCGDSLRP</sequence>
<organism evidence="3 4">
    <name type="scientific">Patulibacter medicamentivorans</name>
    <dbReference type="NCBI Taxonomy" id="1097667"/>
    <lineage>
        <taxon>Bacteria</taxon>
        <taxon>Bacillati</taxon>
        <taxon>Actinomycetota</taxon>
        <taxon>Thermoleophilia</taxon>
        <taxon>Solirubrobacterales</taxon>
        <taxon>Patulibacteraceae</taxon>
        <taxon>Patulibacter</taxon>
    </lineage>
</organism>
<protein>
    <recommendedName>
        <fullName evidence="5">DUF917 domain-containing protein</fullName>
    </recommendedName>
</protein>
<evidence type="ECO:0000313" key="3">
    <source>
        <dbReference type="EMBL" id="EHN12388.1"/>
    </source>
</evidence>
<dbReference type="Proteomes" id="UP000005143">
    <property type="component" value="Unassembled WGS sequence"/>
</dbReference>
<gene>
    <name evidence="3" type="ORF">PAI11_07070</name>
</gene>
<feature type="domain" description="S-Me-THD N-terminal" evidence="1">
    <location>
        <begin position="2"/>
        <end position="167"/>
    </location>
</feature>
<dbReference type="InterPro" id="IPR048350">
    <property type="entry name" value="S-Me-THD-like_C"/>
</dbReference>
<dbReference type="AlphaFoldDB" id="H0E1P5"/>